<keyword evidence="2" id="KW-0539">Nucleus</keyword>
<feature type="region of interest" description="Disordered" evidence="5">
    <location>
        <begin position="151"/>
        <end position="263"/>
    </location>
</feature>
<dbReference type="GeneID" id="37030769"/>
<dbReference type="Proteomes" id="UP000245884">
    <property type="component" value="Unassembled WGS sequence"/>
</dbReference>
<dbReference type="GO" id="GO:0008622">
    <property type="term" value="C:epsilon DNA polymerase complex"/>
    <property type="evidence" value="ECO:0007669"/>
    <property type="project" value="TreeGrafter"/>
</dbReference>
<comment type="subcellular location">
    <subcellularLocation>
        <location evidence="1">Nucleus</location>
    </subcellularLocation>
</comment>
<keyword evidence="8" id="KW-1185">Reference proteome</keyword>
<evidence type="ECO:0000256" key="5">
    <source>
        <dbReference type="SAM" id="MobiDB-lite"/>
    </source>
</evidence>
<dbReference type="GO" id="GO:0046982">
    <property type="term" value="F:protein heterodimerization activity"/>
    <property type="evidence" value="ECO:0007669"/>
    <property type="project" value="InterPro"/>
</dbReference>
<feature type="compositionally biased region" description="Low complexity" evidence="5">
    <location>
        <begin position="27"/>
        <end position="40"/>
    </location>
</feature>
<protein>
    <recommendedName>
        <fullName evidence="3">DNA polymerase epsilon subunit D</fullName>
    </recommendedName>
    <alternativeName>
        <fullName evidence="4">DNA polymerase II subunit D</fullName>
    </alternativeName>
</protein>
<dbReference type="EMBL" id="KZ819662">
    <property type="protein sequence ID" value="PWN30150.1"/>
    <property type="molecule type" value="Genomic_DNA"/>
</dbReference>
<evidence type="ECO:0000259" key="6">
    <source>
        <dbReference type="Pfam" id="PF00808"/>
    </source>
</evidence>
<dbReference type="OrthoDB" id="1707486at2759"/>
<dbReference type="AlphaFoldDB" id="A0A316UXW9"/>
<organism evidence="7 8">
    <name type="scientific">Jaminaea rosea</name>
    <dbReference type="NCBI Taxonomy" id="1569628"/>
    <lineage>
        <taxon>Eukaryota</taxon>
        <taxon>Fungi</taxon>
        <taxon>Dikarya</taxon>
        <taxon>Basidiomycota</taxon>
        <taxon>Ustilaginomycotina</taxon>
        <taxon>Exobasidiomycetes</taxon>
        <taxon>Microstromatales</taxon>
        <taxon>Microstromatales incertae sedis</taxon>
        <taxon>Jaminaea</taxon>
    </lineage>
</organism>
<accession>A0A316UXW9</accession>
<dbReference type="Gene3D" id="1.10.20.10">
    <property type="entry name" value="Histone, subunit A"/>
    <property type="match status" value="1"/>
</dbReference>
<evidence type="ECO:0000313" key="8">
    <source>
        <dbReference type="Proteomes" id="UP000245884"/>
    </source>
</evidence>
<dbReference type="GO" id="GO:0006974">
    <property type="term" value="P:DNA damage response"/>
    <property type="evidence" value="ECO:0007669"/>
    <property type="project" value="TreeGrafter"/>
</dbReference>
<evidence type="ECO:0000313" key="7">
    <source>
        <dbReference type="EMBL" id="PWN30150.1"/>
    </source>
</evidence>
<feature type="compositionally biased region" description="Acidic residues" evidence="5">
    <location>
        <begin position="174"/>
        <end position="186"/>
    </location>
</feature>
<dbReference type="InterPro" id="IPR003958">
    <property type="entry name" value="CBFA_NFYB_domain"/>
</dbReference>
<reference evidence="7 8" key="1">
    <citation type="journal article" date="2018" name="Mol. Biol. Evol.">
        <title>Broad Genomic Sampling Reveals a Smut Pathogenic Ancestry of the Fungal Clade Ustilaginomycotina.</title>
        <authorList>
            <person name="Kijpornyongpan T."/>
            <person name="Mondo S.J."/>
            <person name="Barry K."/>
            <person name="Sandor L."/>
            <person name="Lee J."/>
            <person name="Lipzen A."/>
            <person name="Pangilinan J."/>
            <person name="LaButti K."/>
            <person name="Hainaut M."/>
            <person name="Henrissat B."/>
            <person name="Grigoriev I.V."/>
            <person name="Spatafora J.W."/>
            <person name="Aime M.C."/>
        </authorList>
    </citation>
    <scope>NUCLEOTIDE SEQUENCE [LARGE SCALE GENOMIC DNA]</scope>
    <source>
        <strain evidence="7 8">MCA 5214</strain>
    </source>
</reference>
<dbReference type="GO" id="GO:0008623">
    <property type="term" value="C:CHRAC"/>
    <property type="evidence" value="ECO:0007669"/>
    <property type="project" value="TreeGrafter"/>
</dbReference>
<feature type="compositionally biased region" description="Low complexity" evidence="5">
    <location>
        <begin position="189"/>
        <end position="199"/>
    </location>
</feature>
<dbReference type="InterPro" id="IPR051377">
    <property type="entry name" value="DNA_Pol-Epsilon_Subunit"/>
</dbReference>
<dbReference type="RefSeq" id="XP_025364762.1">
    <property type="nucleotide sequence ID" value="XM_025508946.1"/>
</dbReference>
<evidence type="ECO:0000256" key="3">
    <source>
        <dbReference type="ARBA" id="ARBA00039775"/>
    </source>
</evidence>
<dbReference type="GO" id="GO:0006272">
    <property type="term" value="P:leading strand elongation"/>
    <property type="evidence" value="ECO:0007669"/>
    <property type="project" value="TreeGrafter"/>
</dbReference>
<dbReference type="Pfam" id="PF00808">
    <property type="entry name" value="CBFD_NFYB_HMF"/>
    <property type="match status" value="1"/>
</dbReference>
<dbReference type="PANTHER" id="PTHR46172">
    <property type="entry name" value="DNA POLYMERASE EPSILON SUBUNIT 3"/>
    <property type="match status" value="1"/>
</dbReference>
<dbReference type="InterPro" id="IPR009072">
    <property type="entry name" value="Histone-fold"/>
</dbReference>
<feature type="region of interest" description="Disordered" evidence="5">
    <location>
        <begin position="1"/>
        <end position="40"/>
    </location>
</feature>
<gene>
    <name evidence="7" type="ORF">BDZ90DRAFT_276637</name>
</gene>
<evidence type="ECO:0000256" key="4">
    <source>
        <dbReference type="ARBA" id="ARBA00042096"/>
    </source>
</evidence>
<name>A0A316UXW9_9BASI</name>
<dbReference type="STRING" id="1569628.A0A316UXW9"/>
<sequence length="263" mass="27470">MPRKKQQPIVDTAANGDASMDTDGPVAGPSSAGGAAARSQGGVISESIRKQMSLEGIEAYEMPKAVLARVAKAELPENVQIRREALLAISKSATIFISYLAAVSDELAKQNNRKTIMPVDVVEGLGLMEFPEEIRQELKREVREFKVLEEEKKKRAPGGGGATAGGDASPGPGEDGEEEGGDEEEGGAARDTSAMDATGAGAGDDDDDQSRGEQEDQSMDAAARVGTGGAELSAVPEQQSAAASAQPRNDSKSPQPEDEEMRD</sequence>
<dbReference type="GO" id="GO:0031490">
    <property type="term" value="F:chromatin DNA binding"/>
    <property type="evidence" value="ECO:0007669"/>
    <property type="project" value="TreeGrafter"/>
</dbReference>
<dbReference type="GO" id="GO:0031507">
    <property type="term" value="P:heterochromatin formation"/>
    <property type="evidence" value="ECO:0007669"/>
    <property type="project" value="TreeGrafter"/>
</dbReference>
<evidence type="ECO:0000256" key="1">
    <source>
        <dbReference type="ARBA" id="ARBA00004123"/>
    </source>
</evidence>
<dbReference type="SUPFAM" id="SSF47113">
    <property type="entry name" value="Histone-fold"/>
    <property type="match status" value="1"/>
</dbReference>
<feature type="domain" description="Transcription factor CBF/NF-Y/archaeal histone" evidence="6">
    <location>
        <begin position="61"/>
        <end position="121"/>
    </location>
</feature>
<dbReference type="PANTHER" id="PTHR46172:SF1">
    <property type="entry name" value="DNA POLYMERASE EPSILON SUBUNIT 3"/>
    <property type="match status" value="1"/>
</dbReference>
<proteinExistence type="predicted"/>
<dbReference type="CDD" id="cd22928">
    <property type="entry name" value="HFD_POLE3_DPB4"/>
    <property type="match status" value="1"/>
</dbReference>
<evidence type="ECO:0000256" key="2">
    <source>
        <dbReference type="ARBA" id="ARBA00023242"/>
    </source>
</evidence>